<dbReference type="InterPro" id="IPR006684">
    <property type="entry name" value="YbgC/YbaW"/>
</dbReference>
<dbReference type="CDD" id="cd00586">
    <property type="entry name" value="4HBT"/>
    <property type="match status" value="1"/>
</dbReference>
<dbReference type="NCBIfam" id="TIGR00051">
    <property type="entry name" value="YbgC/FadM family acyl-CoA thioesterase"/>
    <property type="match status" value="1"/>
</dbReference>
<keyword evidence="2" id="KW-0378">Hydrolase</keyword>
<gene>
    <name evidence="3" type="ORF">OCV88_05735</name>
</gene>
<dbReference type="Gene3D" id="3.10.129.10">
    <property type="entry name" value="Hotdog Thioesterase"/>
    <property type="match status" value="1"/>
</dbReference>
<dbReference type="PIRSF" id="PIRSF003230">
    <property type="entry name" value="YbgC"/>
    <property type="match status" value="1"/>
</dbReference>
<evidence type="ECO:0000256" key="2">
    <source>
        <dbReference type="ARBA" id="ARBA00022801"/>
    </source>
</evidence>
<protein>
    <submittedName>
        <fullName evidence="3">Acyl-CoA thioesterase</fullName>
    </submittedName>
</protein>
<dbReference type="InterPro" id="IPR050563">
    <property type="entry name" value="4-hydroxybenzoyl-CoA_TE"/>
</dbReference>
<reference evidence="3 4" key="1">
    <citation type="journal article" date="2021" name="ISME Commun">
        <title>Automated analysis of genomic sequences facilitates high-throughput and comprehensive description of bacteria.</title>
        <authorList>
            <person name="Hitch T.C.A."/>
        </authorList>
    </citation>
    <scope>NUCLEOTIDE SEQUENCE [LARGE SCALE GENOMIC DNA]</scope>
    <source>
        <strain evidence="3 4">Sanger_109</strain>
    </source>
</reference>
<evidence type="ECO:0000256" key="1">
    <source>
        <dbReference type="ARBA" id="ARBA00005953"/>
    </source>
</evidence>
<dbReference type="InterPro" id="IPR029069">
    <property type="entry name" value="HotDog_dom_sf"/>
</dbReference>
<name>A0ABT2TI62_9FIRM</name>
<organism evidence="3 4">
    <name type="scientific">Brotonthovivens ammoniilytica</name>
    <dbReference type="NCBI Taxonomy" id="2981725"/>
    <lineage>
        <taxon>Bacteria</taxon>
        <taxon>Bacillati</taxon>
        <taxon>Bacillota</taxon>
        <taxon>Clostridia</taxon>
        <taxon>Lachnospirales</taxon>
        <taxon>Lachnospiraceae</taxon>
        <taxon>Brotonthovivens</taxon>
    </lineage>
</organism>
<sequence length="140" mass="16701">MNQEYYYIHEVQYYETDGMRIVHHSNYIRWFEEARLAQMKLAGLDYDRMEERGIIIPVLSASCDYKAAVRFGDKVKIMPRVETFNGLRFELTYQVWNMEETVLHAAGSTTHCFLDSRMRPINVKKCAKDIYEYFSAYLKK</sequence>
<proteinExistence type="inferred from homology"/>
<dbReference type="PANTHER" id="PTHR31793:SF27">
    <property type="entry name" value="NOVEL THIOESTERASE SUPERFAMILY DOMAIN AND SAPOSIN A-TYPE DOMAIN CONTAINING PROTEIN (0610012H03RIK)"/>
    <property type="match status" value="1"/>
</dbReference>
<dbReference type="PANTHER" id="PTHR31793">
    <property type="entry name" value="4-HYDROXYBENZOYL-COA THIOESTERASE FAMILY MEMBER"/>
    <property type="match status" value="1"/>
</dbReference>
<dbReference type="Proteomes" id="UP001652442">
    <property type="component" value="Unassembled WGS sequence"/>
</dbReference>
<dbReference type="RefSeq" id="WP_158424622.1">
    <property type="nucleotide sequence ID" value="NZ_JAOQJQ010000002.1"/>
</dbReference>
<dbReference type="Pfam" id="PF13279">
    <property type="entry name" value="4HBT_2"/>
    <property type="match status" value="1"/>
</dbReference>
<dbReference type="SUPFAM" id="SSF54637">
    <property type="entry name" value="Thioesterase/thiol ester dehydrase-isomerase"/>
    <property type="match status" value="1"/>
</dbReference>
<comment type="caution">
    <text evidence="3">The sequence shown here is derived from an EMBL/GenBank/DDBJ whole genome shotgun (WGS) entry which is preliminary data.</text>
</comment>
<comment type="similarity">
    <text evidence="1">Belongs to the 4-hydroxybenzoyl-CoA thioesterase family.</text>
</comment>
<evidence type="ECO:0000313" key="3">
    <source>
        <dbReference type="EMBL" id="MCU6761841.1"/>
    </source>
</evidence>
<accession>A0ABT2TI62</accession>
<evidence type="ECO:0000313" key="4">
    <source>
        <dbReference type="Proteomes" id="UP001652442"/>
    </source>
</evidence>
<dbReference type="EMBL" id="JAOQJQ010000002">
    <property type="protein sequence ID" value="MCU6761841.1"/>
    <property type="molecule type" value="Genomic_DNA"/>
</dbReference>
<keyword evidence="4" id="KW-1185">Reference proteome</keyword>